<reference evidence="3" key="1">
    <citation type="submission" date="2022-01" db="UniProtKB">
        <authorList>
            <consortium name="EnsemblMetazoa"/>
        </authorList>
    </citation>
    <scope>IDENTIFICATION</scope>
</reference>
<dbReference type="GeneID" id="106669115"/>
<protein>
    <submittedName>
        <fullName evidence="3">Uncharacterized protein</fullName>
    </submittedName>
</protein>
<sequence length="231" mass="26263">MSPKFLICIALVVLAAQCNAAKQQSIKLKAQSLLEKFKAWLNNKLEQFKQKVLNAEQKMKNFKDSLLNKGLTYIHEPVVSVEKDLATWKSMFPEKCITTAQTQLKEVKTASAKEFFKCANLTNAFEDAAKLVSNSAEMLTKLSTLFSDFFHAVFKCQPVFTYKGFQCARKYILKVMNDVKEDVPVVKPYFEKMEKLGLDLKEQIQTCLHPPKAKLQKDLNNLITSLHSCVA</sequence>
<dbReference type="OMA" id="FQFINCH"/>
<name>A0A8I6TG34_CIMLE</name>
<keyword evidence="2" id="KW-0732">Signal</keyword>
<feature type="chain" id="PRO_5035265244" evidence="2">
    <location>
        <begin position="21"/>
        <end position="231"/>
    </location>
</feature>
<keyword evidence="1" id="KW-0175">Coiled coil</keyword>
<dbReference type="Proteomes" id="UP000494040">
    <property type="component" value="Unassembled WGS sequence"/>
</dbReference>
<feature type="coiled-coil region" evidence="1">
    <location>
        <begin position="38"/>
        <end position="65"/>
    </location>
</feature>
<feature type="signal peptide" evidence="2">
    <location>
        <begin position="1"/>
        <end position="20"/>
    </location>
</feature>
<evidence type="ECO:0000313" key="3">
    <source>
        <dbReference type="EnsemblMetazoa" id="XP_014253880.1"/>
    </source>
</evidence>
<dbReference type="EnsemblMetazoa" id="XM_014398394.2">
    <property type="protein sequence ID" value="XP_014253880.1"/>
    <property type="gene ID" value="LOC106669115"/>
</dbReference>
<dbReference type="KEGG" id="clec:106669115"/>
<proteinExistence type="predicted"/>
<evidence type="ECO:0000256" key="2">
    <source>
        <dbReference type="SAM" id="SignalP"/>
    </source>
</evidence>
<accession>A0A8I6TG34</accession>
<keyword evidence="4" id="KW-1185">Reference proteome</keyword>
<evidence type="ECO:0000313" key="4">
    <source>
        <dbReference type="Proteomes" id="UP000494040"/>
    </source>
</evidence>
<dbReference type="AlphaFoldDB" id="A0A8I6TG34"/>
<evidence type="ECO:0000256" key="1">
    <source>
        <dbReference type="SAM" id="Coils"/>
    </source>
</evidence>
<dbReference type="RefSeq" id="XP_014253880.1">
    <property type="nucleotide sequence ID" value="XM_014398394.2"/>
</dbReference>
<organism evidence="3 4">
    <name type="scientific">Cimex lectularius</name>
    <name type="common">Bed bug</name>
    <name type="synonym">Acanthia lectularia</name>
    <dbReference type="NCBI Taxonomy" id="79782"/>
    <lineage>
        <taxon>Eukaryota</taxon>
        <taxon>Metazoa</taxon>
        <taxon>Ecdysozoa</taxon>
        <taxon>Arthropoda</taxon>
        <taxon>Hexapoda</taxon>
        <taxon>Insecta</taxon>
        <taxon>Pterygota</taxon>
        <taxon>Neoptera</taxon>
        <taxon>Paraneoptera</taxon>
        <taxon>Hemiptera</taxon>
        <taxon>Heteroptera</taxon>
        <taxon>Panheteroptera</taxon>
        <taxon>Cimicomorpha</taxon>
        <taxon>Cimicidae</taxon>
        <taxon>Cimex</taxon>
    </lineage>
</organism>
<dbReference type="OrthoDB" id="10654412at2759"/>